<accession>A0A0K1Y9E3</accession>
<evidence type="ECO:0000313" key="1">
    <source>
        <dbReference type="EMBL" id="AKY03528.1"/>
    </source>
</evidence>
<proteinExistence type="predicted"/>
<keyword evidence="2" id="KW-1185">Reference proteome</keyword>
<protein>
    <submittedName>
        <fullName evidence="1">Uncharacterized protein</fullName>
    </submittedName>
</protein>
<sequence>MIGGVVRGSDFRCWTCVDFSSYERETNSGDAAEKCTYCKGPVWAPEENTVNVDIDTVQEYADNALERPSDAAFWDDRCYTTHAPVIGWADRGDDILEESNYHSAKALIEGAATEDEHVFEGSAGHWLVGSISQVWVQVYETRPECATIGCEEESEYLATYTLASYDSEGYCGEHREALEGAFLAELLRIEFEDYPRDFTAAFIEAVEIQEGLKDYPIVDESDYSEREWERFESNVSEALDAASNDYADDTLEEATEIQNRIFQDSALSDLFGYEPNAEVSWESVAEIYAEYRDAYFLERATEVYRWNYLGYNPDQLELFVIIIAA</sequence>
<dbReference type="EMBL" id="KT124228">
    <property type="protein sequence ID" value="AKY03528.1"/>
    <property type="molecule type" value="Genomic_DNA"/>
</dbReference>
<name>A0A0K1Y9E3_9CAUD</name>
<reference evidence="1 2" key="1">
    <citation type="submission" date="2015-06" db="EMBL/GenBank/DDBJ databases">
        <authorList>
            <person name="Zinanti J.F."/>
            <person name="Ahmed T."/>
            <person name="Alvarez G.E."/>
            <person name="Cox E.C."/>
            <person name="Garcia C."/>
            <person name="Layton S.R."/>
            <person name="Bhuiyan S."/>
            <person name="Donegan-Quick R."/>
            <person name="Benjamin R.C."/>
            <person name="Hughes L.E."/>
            <person name="Bradley K.W."/>
            <person name="Asai D.J."/>
            <person name="Bowman C.A."/>
            <person name="Russell D.A."/>
            <person name="Pope W.H."/>
            <person name="Jacobs-Sera D."/>
            <person name="Hendrix R.W."/>
            <person name="Hatfull G.F."/>
        </authorList>
    </citation>
    <scope>NUCLEOTIDE SEQUENCE [LARGE SCALE GENOMIC DNA]</scope>
</reference>
<organism evidence="1 2">
    <name type="scientific">Streptomyces phage Danzina</name>
    <dbReference type="NCBI Taxonomy" id="1690427"/>
    <lineage>
        <taxon>Viruses</taxon>
        <taxon>Duplodnaviria</taxon>
        <taxon>Heunggongvirae</taxon>
        <taxon>Uroviricota</taxon>
        <taxon>Caudoviricetes</taxon>
        <taxon>Arquatrovirinae</taxon>
        <taxon>Likavirus</taxon>
        <taxon>Likavirus danzina</taxon>
    </lineage>
</organism>
<gene>
    <name evidence="1" type="ORF">SEA_DANZINA_73</name>
</gene>
<dbReference type="Proteomes" id="UP000225844">
    <property type="component" value="Segment"/>
</dbReference>
<evidence type="ECO:0000313" key="2">
    <source>
        <dbReference type="Proteomes" id="UP000225844"/>
    </source>
</evidence>